<accession>A0AA36GI45</accession>
<evidence type="ECO:0000313" key="1">
    <source>
        <dbReference type="EMBL" id="CAJ0592405.1"/>
    </source>
</evidence>
<dbReference type="EMBL" id="CATQJL010000106">
    <property type="protein sequence ID" value="CAJ0592405.1"/>
    <property type="molecule type" value="Genomic_DNA"/>
</dbReference>
<dbReference type="AlphaFoldDB" id="A0AA36GI45"/>
<comment type="caution">
    <text evidence="1">The sequence shown here is derived from an EMBL/GenBank/DDBJ whole genome shotgun (WGS) entry which is preliminary data.</text>
</comment>
<name>A0AA36GI45_CYLNA</name>
<protein>
    <submittedName>
        <fullName evidence="1">Uncharacterized protein</fullName>
    </submittedName>
</protein>
<evidence type="ECO:0000313" key="2">
    <source>
        <dbReference type="Proteomes" id="UP001176961"/>
    </source>
</evidence>
<proteinExistence type="predicted"/>
<gene>
    <name evidence="1" type="ORF">CYNAS_LOCUS4388</name>
</gene>
<keyword evidence="2" id="KW-1185">Reference proteome</keyword>
<sequence>MELNRIITKEESLELVAEGFTPIHKLPSDYLPAWMKEAMKRNGVVRNEKGVIGGHKYSTTIDVEATKEDYRDGF</sequence>
<dbReference type="Proteomes" id="UP001176961">
    <property type="component" value="Unassembled WGS sequence"/>
</dbReference>
<reference evidence="1" key="1">
    <citation type="submission" date="2023-07" db="EMBL/GenBank/DDBJ databases">
        <authorList>
            <consortium name="CYATHOMIX"/>
        </authorList>
    </citation>
    <scope>NUCLEOTIDE SEQUENCE</scope>
    <source>
        <strain evidence="1">N/A</strain>
    </source>
</reference>
<organism evidence="1 2">
    <name type="scientific">Cylicocyclus nassatus</name>
    <name type="common">Nematode worm</name>
    <dbReference type="NCBI Taxonomy" id="53992"/>
    <lineage>
        <taxon>Eukaryota</taxon>
        <taxon>Metazoa</taxon>
        <taxon>Ecdysozoa</taxon>
        <taxon>Nematoda</taxon>
        <taxon>Chromadorea</taxon>
        <taxon>Rhabditida</taxon>
        <taxon>Rhabditina</taxon>
        <taxon>Rhabditomorpha</taxon>
        <taxon>Strongyloidea</taxon>
        <taxon>Strongylidae</taxon>
        <taxon>Cylicocyclus</taxon>
    </lineage>
</organism>